<protein>
    <submittedName>
        <fullName evidence="1">Uncharacterized protein</fullName>
    </submittedName>
</protein>
<dbReference type="SUPFAM" id="SSF69118">
    <property type="entry name" value="AhpD-like"/>
    <property type="match status" value="1"/>
</dbReference>
<gene>
    <name evidence="1" type="ORF">D187_007314</name>
</gene>
<reference evidence="1" key="1">
    <citation type="submission" date="2013-05" db="EMBL/GenBank/DDBJ databases">
        <title>Genome assembly of Cystobacter fuscus DSM 2262.</title>
        <authorList>
            <person name="Sharma G."/>
            <person name="Khatri I."/>
            <person name="Kaur C."/>
            <person name="Mayilraj S."/>
            <person name="Subramanian S."/>
        </authorList>
    </citation>
    <scope>NUCLEOTIDE SEQUENCE [LARGE SCALE GENOMIC DNA]</scope>
    <source>
        <strain evidence="1">DSM 2262</strain>
    </source>
</reference>
<dbReference type="Proteomes" id="UP000011682">
    <property type="component" value="Unassembled WGS sequence"/>
</dbReference>
<name>S9QK57_CYSF2</name>
<comment type="caution">
    <text evidence="1">The sequence shown here is derived from an EMBL/GenBank/DDBJ whole genome shotgun (WGS) entry which is preliminary data.</text>
</comment>
<keyword evidence="2" id="KW-1185">Reference proteome</keyword>
<sequence>MASGLFGTIEPRSQRGRVACSVPLPEAELRAGNSNWTKGLQSMSEWVWSANLNPVVFPNNLGRYFLQIPAVFEQQLHYSTTLIFDEPSFKNGVQISGMLPRPLREMVISLIAQRRRCWYSMTHHAILGKLTATRHGMSDEDFAARWSQLDEHRAHAELFSRAELAALDFAAAFATNPKAYSDDQYAELRAALAGENERRHGQQGRWLEQLAAARRARSMGLLRGLEGAALDESSRDAATLAGTRHLSSEANERLVNGQVVELAFVCLQFVALTGVFSALNVHDEDFLATTLKEVVPSPVIAKINQLNEAGGQGMAPTLPPAVPVPLQAILEGRVVVEPAPLQGARVPLVPDEGAPSQGPRDKVMSLLRHHGELARYLPPYSLPVLFDEDTWRNGVHTGGFVTRRLKEVVNQKIFRLQRCRYGIAHHGLLLLDDLLREHGTGTFRPPSMSDADEARARARAQERASTLLTHAHSHRQAPEGVFSALERVAMSWAEELVTRPHEAYRMEQGLRDALDRENRHELYAGLRRLDTSLDGGDVEAAHKRLVDHQLAELAMVMGHVDGLGRVFTLLRLGSEEPVQARQQEGSGSPRALGLSLASTTVGELLVNPRANDRVLEQLQSGETSIFIPATETVRTGEF</sequence>
<dbReference type="AlphaFoldDB" id="S9QK57"/>
<dbReference type="PANTHER" id="PTHR34846:SF5">
    <property type="entry name" value="CARBOXYMUCONOLACTONE DECARBOXYLASE-LIKE DOMAIN-CONTAINING PROTEIN"/>
    <property type="match status" value="1"/>
</dbReference>
<proteinExistence type="predicted"/>
<evidence type="ECO:0000313" key="1">
    <source>
        <dbReference type="EMBL" id="EPX56878.1"/>
    </source>
</evidence>
<organism evidence="1 2">
    <name type="scientific">Cystobacter fuscus (strain ATCC 25194 / DSM 2262 / NBRC 100088 / M29)</name>
    <dbReference type="NCBI Taxonomy" id="1242864"/>
    <lineage>
        <taxon>Bacteria</taxon>
        <taxon>Pseudomonadati</taxon>
        <taxon>Myxococcota</taxon>
        <taxon>Myxococcia</taxon>
        <taxon>Myxococcales</taxon>
        <taxon>Cystobacterineae</taxon>
        <taxon>Archangiaceae</taxon>
        <taxon>Cystobacter</taxon>
    </lineage>
</organism>
<dbReference type="PANTHER" id="PTHR34846">
    <property type="entry name" value="4-CARBOXYMUCONOLACTONE DECARBOXYLASE FAMILY PROTEIN (AFU_ORTHOLOGUE AFUA_6G11590)"/>
    <property type="match status" value="1"/>
</dbReference>
<dbReference type="EMBL" id="ANAH02000065">
    <property type="protein sequence ID" value="EPX56878.1"/>
    <property type="molecule type" value="Genomic_DNA"/>
</dbReference>
<dbReference type="Gene3D" id="1.20.1290.10">
    <property type="entry name" value="AhpD-like"/>
    <property type="match status" value="2"/>
</dbReference>
<evidence type="ECO:0000313" key="2">
    <source>
        <dbReference type="Proteomes" id="UP000011682"/>
    </source>
</evidence>
<accession>S9QK57</accession>
<dbReference type="InterPro" id="IPR029032">
    <property type="entry name" value="AhpD-like"/>
</dbReference>